<dbReference type="Gene3D" id="2.20.70.30">
    <property type="entry name" value="Nascent polypeptide-associated complex domain"/>
    <property type="match status" value="1"/>
</dbReference>
<name>A0A2H8TJM7_9HEMI</name>
<dbReference type="OrthoDB" id="3169036at2759"/>
<dbReference type="CDD" id="cd22054">
    <property type="entry name" value="NAC_NACA"/>
    <property type="match status" value="1"/>
</dbReference>
<feature type="compositionally biased region" description="Basic and acidic residues" evidence="1">
    <location>
        <begin position="8"/>
        <end position="23"/>
    </location>
</feature>
<gene>
    <name evidence="3" type="primary">Nacalpha_1</name>
</gene>
<dbReference type="SMART" id="SM01407">
    <property type="entry name" value="NAC"/>
    <property type="match status" value="1"/>
</dbReference>
<proteinExistence type="predicted"/>
<dbReference type="InterPro" id="IPR002715">
    <property type="entry name" value="Nas_poly-pep-assoc_cplx_dom"/>
</dbReference>
<dbReference type="GO" id="GO:0005854">
    <property type="term" value="C:nascent polypeptide-associated complex"/>
    <property type="evidence" value="ECO:0007669"/>
    <property type="project" value="InterPro"/>
</dbReference>
<evidence type="ECO:0000259" key="2">
    <source>
        <dbReference type="PROSITE" id="PS51151"/>
    </source>
</evidence>
<dbReference type="PANTHER" id="PTHR21713">
    <property type="entry name" value="NASCENT POLYPEPTIDE ASSOCIATED COMPLEX ALPHA SUBUNIT-RELATED"/>
    <property type="match status" value="1"/>
</dbReference>
<dbReference type="InterPro" id="IPR016641">
    <property type="entry name" value="EGD2/NACA0like"/>
</dbReference>
<sequence length="209" mass="22713">MPELTEIDATKKVSFEEPKKDAADSDSDSSGVDVAAGKGGEGASVVTAEDLSNKARQSRGEKKARKIISKLGLKQIHGVNRVTIRKSKNILFVINNPDVFKNPASDTYIVFGEAKIEDLSQQAQVAAAEKFKSADMMPSVLDKDSASRPMVSQPIQEEEEEEGEIDYKGVEEKDVDLVCAQAGVTKRKAIDALLRNNNDIVNAIMDLTM</sequence>
<dbReference type="FunFam" id="2.20.70.30:FF:000002">
    <property type="entry name" value="Nascent polypeptide-associated complex (NAC), alpha subunit"/>
    <property type="match status" value="1"/>
</dbReference>
<evidence type="ECO:0000313" key="3">
    <source>
        <dbReference type="EMBL" id="MBW14336.1"/>
    </source>
</evidence>
<evidence type="ECO:0000256" key="1">
    <source>
        <dbReference type="SAM" id="MobiDB-lite"/>
    </source>
</evidence>
<accession>A0A2H8TJM7</accession>
<reference evidence="3" key="1">
    <citation type="submission" date="2017-10" db="EMBL/GenBank/DDBJ databases">
        <title>Transcriptome Assembly of Sugarcane Aphid Adults.</title>
        <authorList>
            <person name="Scully E.D."/>
            <person name="Palmer N.A."/>
            <person name="Geib S.M."/>
            <person name="Sarath G."/>
            <person name="Sattler S.E."/>
        </authorList>
    </citation>
    <scope>NUCLEOTIDE SEQUENCE</scope>
    <source>
        <tissue evidence="3">Whole body</tissue>
    </source>
</reference>
<dbReference type="Pfam" id="PF19026">
    <property type="entry name" value="UBA_HYPK"/>
    <property type="match status" value="1"/>
</dbReference>
<dbReference type="InterPro" id="IPR038187">
    <property type="entry name" value="NAC_A/B_dom_sf"/>
</dbReference>
<dbReference type="InterPro" id="IPR044034">
    <property type="entry name" value="NAC-like_UBA"/>
</dbReference>
<dbReference type="PROSITE" id="PS51151">
    <property type="entry name" value="NAC_AB"/>
    <property type="match status" value="1"/>
</dbReference>
<dbReference type="AlphaFoldDB" id="A0A2H8TJM7"/>
<protein>
    <submittedName>
        <fullName evidence="3">Nascent polypeptide-associated complex subunit alpha</fullName>
    </submittedName>
</protein>
<feature type="domain" description="NAC-A/B" evidence="2">
    <location>
        <begin position="58"/>
        <end position="123"/>
    </location>
</feature>
<feature type="region of interest" description="Disordered" evidence="1">
    <location>
        <begin position="143"/>
        <end position="165"/>
    </location>
</feature>
<dbReference type="Pfam" id="PF01849">
    <property type="entry name" value="NAC"/>
    <property type="match status" value="1"/>
</dbReference>
<dbReference type="Gene3D" id="1.10.8.10">
    <property type="entry name" value="DNA helicase RuvA subunit, C-terminal domain"/>
    <property type="match status" value="1"/>
</dbReference>
<organism evidence="3">
    <name type="scientific">Melanaphis sacchari</name>
    <dbReference type="NCBI Taxonomy" id="742174"/>
    <lineage>
        <taxon>Eukaryota</taxon>
        <taxon>Metazoa</taxon>
        <taxon>Ecdysozoa</taxon>
        <taxon>Arthropoda</taxon>
        <taxon>Hexapoda</taxon>
        <taxon>Insecta</taxon>
        <taxon>Pterygota</taxon>
        <taxon>Neoptera</taxon>
        <taxon>Paraneoptera</taxon>
        <taxon>Hemiptera</taxon>
        <taxon>Sternorrhyncha</taxon>
        <taxon>Aphidomorpha</taxon>
        <taxon>Aphidoidea</taxon>
        <taxon>Aphididae</taxon>
        <taxon>Aphidini</taxon>
        <taxon>Melanaphis</taxon>
    </lineage>
</organism>
<dbReference type="EMBL" id="GFXV01002531">
    <property type="protein sequence ID" value="MBW14336.1"/>
    <property type="molecule type" value="Transcribed_RNA"/>
</dbReference>
<feature type="region of interest" description="Disordered" evidence="1">
    <location>
        <begin position="1"/>
        <end position="61"/>
    </location>
</feature>